<comment type="caution">
    <text evidence="2">The sequence shown here is derived from an EMBL/GenBank/DDBJ whole genome shotgun (WGS) entry which is preliminary data.</text>
</comment>
<dbReference type="EMBL" id="AWWV01009814">
    <property type="protein sequence ID" value="OMO83905.1"/>
    <property type="molecule type" value="Genomic_DNA"/>
</dbReference>
<accession>A0A1R3IMV0</accession>
<evidence type="ECO:0000256" key="1">
    <source>
        <dbReference type="SAM" id="MobiDB-lite"/>
    </source>
</evidence>
<protein>
    <submittedName>
        <fullName evidence="2">Pentatricopeptide repeat-containing protein</fullName>
    </submittedName>
</protein>
<feature type="region of interest" description="Disordered" evidence="1">
    <location>
        <begin position="16"/>
        <end position="87"/>
    </location>
</feature>
<sequence>MEGTFLPNKPVYLVPIKRPSQSNNKPLKFSSTTFPLPPQSQSPPSLPIDSLLQHLHQLSSPPNTTQTSKSIKPPKTNNPQFPSLHISSDIYSKASPAGPFEETHFSFCSSIG</sequence>
<organism evidence="2 3">
    <name type="scientific">Corchorus capsularis</name>
    <name type="common">Jute</name>
    <dbReference type="NCBI Taxonomy" id="210143"/>
    <lineage>
        <taxon>Eukaryota</taxon>
        <taxon>Viridiplantae</taxon>
        <taxon>Streptophyta</taxon>
        <taxon>Embryophyta</taxon>
        <taxon>Tracheophyta</taxon>
        <taxon>Spermatophyta</taxon>
        <taxon>Magnoliopsida</taxon>
        <taxon>eudicotyledons</taxon>
        <taxon>Gunneridae</taxon>
        <taxon>Pentapetalae</taxon>
        <taxon>rosids</taxon>
        <taxon>malvids</taxon>
        <taxon>Malvales</taxon>
        <taxon>Malvaceae</taxon>
        <taxon>Grewioideae</taxon>
        <taxon>Apeibeae</taxon>
        <taxon>Corchorus</taxon>
    </lineage>
</organism>
<reference evidence="2 3" key="1">
    <citation type="submission" date="2013-09" db="EMBL/GenBank/DDBJ databases">
        <title>Corchorus capsularis genome sequencing.</title>
        <authorList>
            <person name="Alam M."/>
            <person name="Haque M.S."/>
            <person name="Islam M.S."/>
            <person name="Emdad E.M."/>
            <person name="Islam M.M."/>
            <person name="Ahmed B."/>
            <person name="Halim A."/>
            <person name="Hossen Q.M.M."/>
            <person name="Hossain M.Z."/>
            <person name="Ahmed R."/>
            <person name="Khan M.M."/>
            <person name="Islam R."/>
            <person name="Rashid M.M."/>
            <person name="Khan S.A."/>
            <person name="Rahman M.S."/>
            <person name="Alam M."/>
        </authorList>
    </citation>
    <scope>NUCLEOTIDE SEQUENCE [LARGE SCALE GENOMIC DNA]</scope>
    <source>
        <strain evidence="3">cv. CVL-1</strain>
        <tissue evidence="2">Whole seedling</tissue>
    </source>
</reference>
<dbReference type="AlphaFoldDB" id="A0A1R3IMV0"/>
<dbReference type="Gramene" id="OMO83905">
    <property type="protein sequence ID" value="OMO83905"/>
    <property type="gene ID" value="CCACVL1_11092"/>
</dbReference>
<feature type="compositionally biased region" description="Polar residues" evidence="1">
    <location>
        <begin position="61"/>
        <end position="87"/>
    </location>
</feature>
<dbReference type="Proteomes" id="UP000188268">
    <property type="component" value="Unassembled WGS sequence"/>
</dbReference>
<feature type="compositionally biased region" description="Low complexity" evidence="1">
    <location>
        <begin position="50"/>
        <end position="60"/>
    </location>
</feature>
<evidence type="ECO:0000313" key="2">
    <source>
        <dbReference type="EMBL" id="OMO83905.1"/>
    </source>
</evidence>
<evidence type="ECO:0000313" key="3">
    <source>
        <dbReference type="Proteomes" id="UP000188268"/>
    </source>
</evidence>
<proteinExistence type="predicted"/>
<keyword evidence="3" id="KW-1185">Reference proteome</keyword>
<name>A0A1R3IMV0_COCAP</name>
<feature type="compositionally biased region" description="Pro residues" evidence="1">
    <location>
        <begin position="35"/>
        <end position="46"/>
    </location>
</feature>
<gene>
    <name evidence="2" type="ORF">CCACVL1_11092</name>
</gene>
<dbReference type="STRING" id="210143.A0A1R3IMV0"/>